<organism evidence="3 4">
    <name type="scientific">Prymnesium parvum</name>
    <name type="common">Toxic golden alga</name>
    <dbReference type="NCBI Taxonomy" id="97485"/>
    <lineage>
        <taxon>Eukaryota</taxon>
        <taxon>Haptista</taxon>
        <taxon>Haptophyta</taxon>
        <taxon>Prymnesiophyceae</taxon>
        <taxon>Prymnesiales</taxon>
        <taxon>Prymnesiaceae</taxon>
        <taxon>Prymnesium</taxon>
    </lineage>
</organism>
<keyword evidence="2" id="KW-0472">Membrane</keyword>
<accession>A0AB34IJ25</accession>
<evidence type="ECO:0000313" key="3">
    <source>
        <dbReference type="EMBL" id="KAL1499093.1"/>
    </source>
</evidence>
<evidence type="ECO:0000256" key="1">
    <source>
        <dbReference type="SAM" id="MobiDB-lite"/>
    </source>
</evidence>
<keyword evidence="2" id="KW-1133">Transmembrane helix</keyword>
<sequence>MPSEFAVAPCPQPSASFDRQRMRAMRWDLSQFYLSLQDEYSRAVYGGPNRLPPLASLKLVWLRLLSTPTLLCLPPLCFFDVRDSRSPLIARHSYLYEPADAMWVQSAVVPLESHAWAEVTHCTEEGESRLDDGWERGVRWFYHAPGSGVSLNVGRTLVLANHSARNLRLWSEGLRDSSLDSVQFLDTAEDGGRPADALPRPRHEIVMLRKPQRRALLRCGRHPWLADGPCGADTVPAQGMARCDAFPTDKAEARRRPDCAAAAGEWEGKCEWQFDDERVRELVRVEYMTPTCPPAFYTPGRGGGARERAFVENYSVEATCAPPPPPAGPTPSPPPPPAGPTPSPPPPPAGPTPSAPPPPPAGPTPPASRRVRRSAWLLWSGVGAILMGALLLAREGTALLRRHRARLRGYGEQELTPSAAAV</sequence>
<feature type="compositionally biased region" description="Pro residues" evidence="1">
    <location>
        <begin position="321"/>
        <end position="366"/>
    </location>
</feature>
<name>A0AB34IJ25_PRYPA</name>
<dbReference type="Proteomes" id="UP001515480">
    <property type="component" value="Unassembled WGS sequence"/>
</dbReference>
<feature type="region of interest" description="Disordered" evidence="1">
    <location>
        <begin position="317"/>
        <end position="368"/>
    </location>
</feature>
<evidence type="ECO:0000313" key="4">
    <source>
        <dbReference type="Proteomes" id="UP001515480"/>
    </source>
</evidence>
<protein>
    <submittedName>
        <fullName evidence="3">Uncharacterized protein</fullName>
    </submittedName>
</protein>
<feature type="transmembrane region" description="Helical" evidence="2">
    <location>
        <begin position="376"/>
        <end position="393"/>
    </location>
</feature>
<dbReference type="EMBL" id="JBGBPQ010000026">
    <property type="protein sequence ID" value="KAL1499093.1"/>
    <property type="molecule type" value="Genomic_DNA"/>
</dbReference>
<keyword evidence="2" id="KW-0812">Transmembrane</keyword>
<proteinExistence type="predicted"/>
<comment type="caution">
    <text evidence="3">The sequence shown here is derived from an EMBL/GenBank/DDBJ whole genome shotgun (WGS) entry which is preliminary data.</text>
</comment>
<evidence type="ECO:0000256" key="2">
    <source>
        <dbReference type="SAM" id="Phobius"/>
    </source>
</evidence>
<dbReference type="AlphaFoldDB" id="A0AB34IJ25"/>
<gene>
    <name evidence="3" type="ORF">AB1Y20_013607</name>
</gene>
<reference evidence="3 4" key="1">
    <citation type="journal article" date="2024" name="Science">
        <title>Giant polyketide synthase enzymes in the biosynthesis of giant marine polyether toxins.</title>
        <authorList>
            <person name="Fallon T.R."/>
            <person name="Shende V.V."/>
            <person name="Wierzbicki I.H."/>
            <person name="Pendleton A.L."/>
            <person name="Watervoot N.F."/>
            <person name="Auber R.P."/>
            <person name="Gonzalez D.J."/>
            <person name="Wisecaver J.H."/>
            <person name="Moore B.S."/>
        </authorList>
    </citation>
    <scope>NUCLEOTIDE SEQUENCE [LARGE SCALE GENOMIC DNA]</scope>
    <source>
        <strain evidence="3 4">12B1</strain>
    </source>
</reference>
<keyword evidence="4" id="KW-1185">Reference proteome</keyword>